<proteinExistence type="predicted"/>
<dbReference type="Gene3D" id="3.10.450.50">
    <property type="match status" value="1"/>
</dbReference>
<dbReference type="Proteomes" id="UP000276061">
    <property type="component" value="Unassembled WGS sequence"/>
</dbReference>
<evidence type="ECO:0000259" key="1">
    <source>
        <dbReference type="Pfam" id="PF12680"/>
    </source>
</evidence>
<comment type="caution">
    <text evidence="2">The sequence shown here is derived from an EMBL/GenBank/DDBJ whole genome shotgun (WGS) entry which is preliminary data.</text>
</comment>
<accession>A0A3N0FW26</accession>
<name>A0A3N0FW26_9GAMM</name>
<organism evidence="2 3">
    <name type="scientific">Dickeya undicola</name>
    <dbReference type="NCBI Taxonomy" id="1577887"/>
    <lineage>
        <taxon>Bacteria</taxon>
        <taxon>Pseudomonadati</taxon>
        <taxon>Pseudomonadota</taxon>
        <taxon>Gammaproteobacteria</taxon>
        <taxon>Enterobacterales</taxon>
        <taxon>Pectobacteriaceae</taxon>
        <taxon>Dickeya</taxon>
    </lineage>
</organism>
<dbReference type="Pfam" id="PF12680">
    <property type="entry name" value="SnoaL_2"/>
    <property type="match status" value="1"/>
</dbReference>
<dbReference type="SUPFAM" id="SSF54427">
    <property type="entry name" value="NTF2-like"/>
    <property type="match status" value="1"/>
</dbReference>
<sequence>MVSEIFESYILAVLKKSPEMLSELFSDDGILSMPFRRERPIISGKKSILQHYSDGFAQAPLIFTSIENVEFHQMTQRDQAVVEYRLNGKSLIDGRAFYCLYINVIAVREGKITKLVDYEDVLNREMIFSV</sequence>
<evidence type="ECO:0000313" key="2">
    <source>
        <dbReference type="EMBL" id="RNM04252.1"/>
    </source>
</evidence>
<dbReference type="RefSeq" id="WP_123253102.1">
    <property type="nucleotide sequence ID" value="NZ_RJLR01000027.1"/>
</dbReference>
<dbReference type="OrthoDB" id="117900at2"/>
<dbReference type="InterPro" id="IPR032710">
    <property type="entry name" value="NTF2-like_dom_sf"/>
</dbReference>
<dbReference type="InterPro" id="IPR037401">
    <property type="entry name" value="SnoaL-like"/>
</dbReference>
<dbReference type="EMBL" id="RJLR01000027">
    <property type="protein sequence ID" value="RNM04252.1"/>
    <property type="molecule type" value="Genomic_DNA"/>
</dbReference>
<reference evidence="2 3" key="1">
    <citation type="submission" date="2018-11" db="EMBL/GenBank/DDBJ databases">
        <title>Characterization of surface water Dickeya isolates.</title>
        <authorList>
            <person name="Van Gijsegem F."/>
            <person name="Pedron J."/>
        </authorList>
    </citation>
    <scope>NUCLEOTIDE SEQUENCE [LARGE SCALE GENOMIC DNA]</scope>
    <source>
        <strain evidence="2 3">FVG1-MFV-O17</strain>
    </source>
</reference>
<protein>
    <submittedName>
        <fullName evidence="2">Nuclear transport factor 2 family protein</fullName>
    </submittedName>
</protein>
<feature type="domain" description="SnoaL-like" evidence="1">
    <location>
        <begin position="8"/>
        <end position="114"/>
    </location>
</feature>
<dbReference type="AlphaFoldDB" id="A0A3N0FW26"/>
<evidence type="ECO:0000313" key="3">
    <source>
        <dbReference type="Proteomes" id="UP000276061"/>
    </source>
</evidence>
<gene>
    <name evidence="2" type="ORF">EF878_16605</name>
</gene>